<dbReference type="PROSITE" id="PS51257">
    <property type="entry name" value="PROKAR_LIPOPROTEIN"/>
    <property type="match status" value="1"/>
</dbReference>
<evidence type="ECO:0000313" key="1">
    <source>
        <dbReference type="EMBL" id="TCZ74055.1"/>
    </source>
</evidence>
<dbReference type="OrthoDB" id="680213at2"/>
<organism evidence="1 2">
    <name type="scientific">Flaviaesturariibacter aridisoli</name>
    <dbReference type="NCBI Taxonomy" id="2545761"/>
    <lineage>
        <taxon>Bacteria</taxon>
        <taxon>Pseudomonadati</taxon>
        <taxon>Bacteroidota</taxon>
        <taxon>Chitinophagia</taxon>
        <taxon>Chitinophagales</taxon>
        <taxon>Chitinophagaceae</taxon>
        <taxon>Flaviaestuariibacter</taxon>
    </lineage>
</organism>
<sequence>METKTHETSGTNVLLTGCILLANLDFTGLLDYALKATIGGAIWLGYKITADYIERKRNKQS</sequence>
<name>A0A4R4E8H0_9BACT</name>
<dbReference type="EMBL" id="SKFH01000003">
    <property type="protein sequence ID" value="TCZ74055.1"/>
    <property type="molecule type" value="Genomic_DNA"/>
</dbReference>
<reference evidence="1 2" key="1">
    <citation type="submission" date="2019-03" db="EMBL/GenBank/DDBJ databases">
        <authorList>
            <person name="Kim M.K.M."/>
        </authorList>
    </citation>
    <scope>NUCLEOTIDE SEQUENCE [LARGE SCALE GENOMIC DNA]</scope>
    <source>
        <strain evidence="1 2">17J68-15</strain>
    </source>
</reference>
<dbReference type="Proteomes" id="UP000295164">
    <property type="component" value="Unassembled WGS sequence"/>
</dbReference>
<comment type="caution">
    <text evidence="1">The sequence shown here is derived from an EMBL/GenBank/DDBJ whole genome shotgun (WGS) entry which is preliminary data.</text>
</comment>
<proteinExistence type="predicted"/>
<protein>
    <submittedName>
        <fullName evidence="1">Uncharacterized protein</fullName>
    </submittedName>
</protein>
<dbReference type="AlphaFoldDB" id="A0A4R4E8H0"/>
<accession>A0A4R4E8H0</accession>
<dbReference type="RefSeq" id="WP_131850654.1">
    <property type="nucleotide sequence ID" value="NZ_SKFH01000003.1"/>
</dbReference>
<evidence type="ECO:0000313" key="2">
    <source>
        <dbReference type="Proteomes" id="UP000295164"/>
    </source>
</evidence>
<gene>
    <name evidence="1" type="ORF">E0486_02985</name>
</gene>
<keyword evidence="2" id="KW-1185">Reference proteome</keyword>